<feature type="transmembrane region" description="Helical" evidence="1">
    <location>
        <begin position="52"/>
        <end position="73"/>
    </location>
</feature>
<feature type="transmembrane region" description="Helical" evidence="1">
    <location>
        <begin position="109"/>
        <end position="134"/>
    </location>
</feature>
<keyword evidence="4" id="KW-1185">Reference proteome</keyword>
<protein>
    <recommendedName>
        <fullName evidence="2">DUF1648 domain-containing protein</fullName>
    </recommendedName>
</protein>
<evidence type="ECO:0000259" key="2">
    <source>
        <dbReference type="Pfam" id="PF07853"/>
    </source>
</evidence>
<evidence type="ECO:0000256" key="1">
    <source>
        <dbReference type="SAM" id="Phobius"/>
    </source>
</evidence>
<feature type="domain" description="DUF1648" evidence="2">
    <location>
        <begin position="15"/>
        <end position="45"/>
    </location>
</feature>
<evidence type="ECO:0000313" key="4">
    <source>
        <dbReference type="Proteomes" id="UP000221024"/>
    </source>
</evidence>
<comment type="caution">
    <text evidence="3">The sequence shown here is derived from an EMBL/GenBank/DDBJ whole genome shotgun (WGS) entry which is preliminary data.</text>
</comment>
<sequence>MRFSTALFHAKNAALLVLLWAGSLWAYPQLPDAMPGHFDLLGQVSYRTDTTLARWLLMPILGLLLTATLYGIAHLMRRFPSIMNVPDPATFQQLTPDRRAVVIHLVQDVVYGIAALVLLVLTVLQVGIYSVAVYKSSVLPVHTRTVLWSSIPLLAVLGPVMVWGVHRITQRLYREQKR</sequence>
<organism evidence="3 4">
    <name type="scientific">Longimonas halophila</name>
    <dbReference type="NCBI Taxonomy" id="1469170"/>
    <lineage>
        <taxon>Bacteria</taxon>
        <taxon>Pseudomonadati</taxon>
        <taxon>Rhodothermota</taxon>
        <taxon>Rhodothermia</taxon>
        <taxon>Rhodothermales</taxon>
        <taxon>Salisaetaceae</taxon>
        <taxon>Longimonas</taxon>
    </lineage>
</organism>
<name>A0A2H3NNJ1_9BACT</name>
<keyword evidence="1" id="KW-0472">Membrane</keyword>
<feature type="transmembrane region" description="Helical" evidence="1">
    <location>
        <begin position="146"/>
        <end position="165"/>
    </location>
</feature>
<dbReference type="InterPro" id="IPR012867">
    <property type="entry name" value="DUF1648"/>
</dbReference>
<gene>
    <name evidence="3" type="ORF">CRI93_04615</name>
</gene>
<reference evidence="3 4" key="1">
    <citation type="submission" date="2017-10" db="EMBL/GenBank/DDBJ databases">
        <title>Draft genome of Longimonas halophila.</title>
        <authorList>
            <person name="Goh K.M."/>
            <person name="Shamsir M.S."/>
            <person name="Lim S.W."/>
        </authorList>
    </citation>
    <scope>NUCLEOTIDE SEQUENCE [LARGE SCALE GENOMIC DNA]</scope>
    <source>
        <strain evidence="3 4">KCTC 42399</strain>
    </source>
</reference>
<dbReference type="AlphaFoldDB" id="A0A2H3NNJ1"/>
<proteinExistence type="predicted"/>
<dbReference type="Proteomes" id="UP000221024">
    <property type="component" value="Unassembled WGS sequence"/>
</dbReference>
<dbReference type="OrthoDB" id="9808690at2"/>
<keyword evidence="1" id="KW-1133">Transmembrane helix</keyword>
<dbReference type="EMBL" id="PDEP01000003">
    <property type="protein sequence ID" value="PEN08400.1"/>
    <property type="molecule type" value="Genomic_DNA"/>
</dbReference>
<evidence type="ECO:0000313" key="3">
    <source>
        <dbReference type="EMBL" id="PEN08400.1"/>
    </source>
</evidence>
<dbReference type="Pfam" id="PF07853">
    <property type="entry name" value="DUF1648"/>
    <property type="match status" value="1"/>
</dbReference>
<keyword evidence="1" id="KW-0812">Transmembrane</keyword>
<accession>A0A2H3NNJ1</accession>
<dbReference type="RefSeq" id="WP_098061440.1">
    <property type="nucleotide sequence ID" value="NZ_PDEP01000003.1"/>
</dbReference>